<gene>
    <name evidence="3" type="ORF">NSCI0253_LOCUS32848</name>
</gene>
<dbReference type="AlphaFoldDB" id="A0A7S1FBU5"/>
<dbReference type="Gene3D" id="3.30.200.20">
    <property type="entry name" value="Phosphorylase Kinase, domain 1"/>
    <property type="match status" value="1"/>
</dbReference>
<evidence type="ECO:0000256" key="1">
    <source>
        <dbReference type="SAM" id="MobiDB-lite"/>
    </source>
</evidence>
<name>A0A7S1FBU5_NOCSC</name>
<dbReference type="SMART" id="SM00220">
    <property type="entry name" value="S_TKc"/>
    <property type="match status" value="1"/>
</dbReference>
<dbReference type="Pfam" id="PF00069">
    <property type="entry name" value="Pkinase"/>
    <property type="match status" value="1"/>
</dbReference>
<dbReference type="Gene3D" id="1.10.510.10">
    <property type="entry name" value="Transferase(Phosphotransferase) domain 1"/>
    <property type="match status" value="1"/>
</dbReference>
<sequence>MGNVGMGHGGKCNSSCSVKDCQEVKNEVRRDSLTIPETSCAVSHGRLDESYELGAALGKGAQGFVHMCKDRTTGVVRAAKLMDANKSSAKAAFQREVYFLNLTRESSVIRVIEVFMQPSYNAIILEKYEAHVKAMVKEHSLKHKRRQGILSDSSLQSVMRQAMRAVTYLHHCNVVHRDVKATNFLVDRMDPDDPDMRVVICDFGLARSLEPGKFLSCPVGTRRYWAPEMYDQSYWHAVDIFALGVMLFLISSLTYPFQTKEETQTRSVLPPSGLGTLATEMLTRLLAKRPKQRQPGHVLALHPWLSGNSHTVAEQERQLPRRSLQQKSKPDVTGGPLEDEETSARLPHGWELSLHDGAATTSGEGWESDLILI</sequence>
<dbReference type="CDD" id="cd00180">
    <property type="entry name" value="PKc"/>
    <property type="match status" value="1"/>
</dbReference>
<proteinExistence type="predicted"/>
<organism evidence="3">
    <name type="scientific">Noctiluca scintillans</name>
    <name type="common">Sea sparkle</name>
    <name type="synonym">Red tide dinoflagellate</name>
    <dbReference type="NCBI Taxonomy" id="2966"/>
    <lineage>
        <taxon>Eukaryota</taxon>
        <taxon>Sar</taxon>
        <taxon>Alveolata</taxon>
        <taxon>Dinophyceae</taxon>
        <taxon>Noctilucales</taxon>
        <taxon>Noctilucaceae</taxon>
        <taxon>Noctiluca</taxon>
    </lineage>
</organism>
<accession>A0A7S1FBU5</accession>
<dbReference type="GO" id="GO:0005524">
    <property type="term" value="F:ATP binding"/>
    <property type="evidence" value="ECO:0007669"/>
    <property type="project" value="InterPro"/>
</dbReference>
<dbReference type="InterPro" id="IPR011009">
    <property type="entry name" value="Kinase-like_dom_sf"/>
</dbReference>
<dbReference type="InterPro" id="IPR000719">
    <property type="entry name" value="Prot_kinase_dom"/>
</dbReference>
<feature type="domain" description="Protein kinase" evidence="2">
    <location>
        <begin position="51"/>
        <end position="305"/>
    </location>
</feature>
<dbReference type="InterPro" id="IPR008271">
    <property type="entry name" value="Ser/Thr_kinase_AS"/>
</dbReference>
<evidence type="ECO:0000313" key="3">
    <source>
        <dbReference type="EMBL" id="CAD8858494.1"/>
    </source>
</evidence>
<reference evidence="3" key="1">
    <citation type="submission" date="2021-01" db="EMBL/GenBank/DDBJ databases">
        <authorList>
            <person name="Corre E."/>
            <person name="Pelletier E."/>
            <person name="Niang G."/>
            <person name="Scheremetjew M."/>
            <person name="Finn R."/>
            <person name="Kale V."/>
            <person name="Holt S."/>
            <person name="Cochrane G."/>
            <person name="Meng A."/>
            <person name="Brown T."/>
            <person name="Cohen L."/>
        </authorList>
    </citation>
    <scope>NUCLEOTIDE SEQUENCE</scope>
</reference>
<dbReference type="GO" id="GO:0004672">
    <property type="term" value="F:protein kinase activity"/>
    <property type="evidence" value="ECO:0007669"/>
    <property type="project" value="InterPro"/>
</dbReference>
<dbReference type="PROSITE" id="PS00108">
    <property type="entry name" value="PROTEIN_KINASE_ST"/>
    <property type="match status" value="1"/>
</dbReference>
<dbReference type="PANTHER" id="PTHR24347">
    <property type="entry name" value="SERINE/THREONINE-PROTEIN KINASE"/>
    <property type="match status" value="1"/>
</dbReference>
<protein>
    <recommendedName>
        <fullName evidence="2">Protein kinase domain-containing protein</fullName>
    </recommendedName>
</protein>
<dbReference type="SUPFAM" id="SSF56112">
    <property type="entry name" value="Protein kinase-like (PK-like)"/>
    <property type="match status" value="1"/>
</dbReference>
<dbReference type="PROSITE" id="PS50011">
    <property type="entry name" value="PROTEIN_KINASE_DOM"/>
    <property type="match status" value="1"/>
</dbReference>
<feature type="region of interest" description="Disordered" evidence="1">
    <location>
        <begin position="317"/>
        <end position="343"/>
    </location>
</feature>
<dbReference type="EMBL" id="HBFQ01046159">
    <property type="protein sequence ID" value="CAD8858494.1"/>
    <property type="molecule type" value="Transcribed_RNA"/>
</dbReference>
<evidence type="ECO:0000259" key="2">
    <source>
        <dbReference type="PROSITE" id="PS50011"/>
    </source>
</evidence>